<organism evidence="1">
    <name type="scientific">marine sediment metagenome</name>
    <dbReference type="NCBI Taxonomy" id="412755"/>
    <lineage>
        <taxon>unclassified sequences</taxon>
        <taxon>metagenomes</taxon>
        <taxon>ecological metagenomes</taxon>
    </lineage>
</organism>
<dbReference type="EMBL" id="BARU01044750">
    <property type="protein sequence ID" value="GAH80917.1"/>
    <property type="molecule type" value="Genomic_DNA"/>
</dbReference>
<gene>
    <name evidence="1" type="ORF">S03H2_68144</name>
</gene>
<evidence type="ECO:0000313" key="1">
    <source>
        <dbReference type="EMBL" id="GAH80917.1"/>
    </source>
</evidence>
<accession>X1IGT1</accession>
<reference evidence="1" key="1">
    <citation type="journal article" date="2014" name="Front. Microbiol.">
        <title>High frequency of phylogenetically diverse reductive dehalogenase-homologous genes in deep subseafloor sedimentary metagenomes.</title>
        <authorList>
            <person name="Kawai M."/>
            <person name="Futagami T."/>
            <person name="Toyoda A."/>
            <person name="Takaki Y."/>
            <person name="Nishi S."/>
            <person name="Hori S."/>
            <person name="Arai W."/>
            <person name="Tsubouchi T."/>
            <person name="Morono Y."/>
            <person name="Uchiyama I."/>
            <person name="Ito T."/>
            <person name="Fujiyama A."/>
            <person name="Inagaki F."/>
            <person name="Takami H."/>
        </authorList>
    </citation>
    <scope>NUCLEOTIDE SEQUENCE</scope>
    <source>
        <strain evidence="1">Expedition CK06-06</strain>
    </source>
</reference>
<comment type="caution">
    <text evidence="1">The sequence shown here is derived from an EMBL/GenBank/DDBJ whole genome shotgun (WGS) entry which is preliminary data.</text>
</comment>
<sequence length="35" mass="4205">MSEQGILFFIAKEKGFQLRSPGIDQKMYEMFEEEF</sequence>
<name>X1IGT1_9ZZZZ</name>
<feature type="non-terminal residue" evidence="1">
    <location>
        <position position="35"/>
    </location>
</feature>
<proteinExistence type="predicted"/>
<protein>
    <submittedName>
        <fullName evidence="1">Uncharacterized protein</fullName>
    </submittedName>
</protein>
<dbReference type="AlphaFoldDB" id="X1IGT1"/>